<protein>
    <submittedName>
        <fullName evidence="5">Cytochrome P450</fullName>
    </submittedName>
</protein>
<feature type="compositionally biased region" description="Basic and acidic residues" evidence="3">
    <location>
        <begin position="1"/>
        <end position="13"/>
    </location>
</feature>
<dbReference type="EMBL" id="OBEA01000002">
    <property type="protein sequence ID" value="SNY48197.1"/>
    <property type="molecule type" value="Genomic_DNA"/>
</dbReference>
<keyword evidence="2" id="KW-0560">Oxidoreductase</keyword>
<dbReference type="PANTHER" id="PTHR46696:SF6">
    <property type="entry name" value="P450, PUTATIVE (EUROFUNG)-RELATED"/>
    <property type="match status" value="1"/>
</dbReference>
<accession>A0A285IKC0</accession>
<evidence type="ECO:0000313" key="6">
    <source>
        <dbReference type="Proteomes" id="UP000231655"/>
    </source>
</evidence>
<dbReference type="PRINTS" id="PR00359">
    <property type="entry name" value="BP450"/>
</dbReference>
<dbReference type="OrthoDB" id="9801155at2"/>
<dbReference type="InterPro" id="IPR036396">
    <property type="entry name" value="Cyt_P450_sf"/>
</dbReference>
<dbReference type="InterPro" id="IPR001128">
    <property type="entry name" value="Cyt_P450"/>
</dbReference>
<dbReference type="InterPro" id="IPR002397">
    <property type="entry name" value="Cyt_P450_B"/>
</dbReference>
<feature type="region of interest" description="Disordered" evidence="3">
    <location>
        <begin position="1"/>
        <end position="26"/>
    </location>
</feature>
<evidence type="ECO:0000313" key="7">
    <source>
        <dbReference type="Proteomes" id="UP000231702"/>
    </source>
</evidence>
<keyword evidence="2" id="KW-0349">Heme</keyword>
<dbReference type="GO" id="GO:0020037">
    <property type="term" value="F:heme binding"/>
    <property type="evidence" value="ECO:0007669"/>
    <property type="project" value="InterPro"/>
</dbReference>
<reference evidence="5 6" key="1">
    <citation type="submission" date="2017-09" db="EMBL/GenBank/DDBJ databases">
        <authorList>
            <person name="Ehlers B."/>
            <person name="Leendertz F.H."/>
        </authorList>
    </citation>
    <scope>NUCLEOTIDE SEQUENCE [LARGE SCALE GENOMIC DNA]</scope>
    <source>
        <strain evidence="5 6">CGMCC 1.12662</strain>
    </source>
</reference>
<reference evidence="4 7" key="2">
    <citation type="journal article" date="2018" name="Int. J. Syst. Evol. Microbiol.">
        <title>Pseudooceanicola lipolyticus sp. nov., a marine alphaproteobacterium, reclassification of Oceanicola flagellatus as Pseudooceanicola flagellatus comb. nov. and emended description of the genus Pseudooceanicola.</title>
        <authorList>
            <person name="Huang M.-M."/>
            <person name="Guo L.-L."/>
            <person name="Wu Y.-H."/>
            <person name="Lai Q.-L."/>
            <person name="Shao Z.-Z."/>
            <person name="Wang C.-S."/>
            <person name="Wu M."/>
            <person name="Xu X.-W."/>
        </authorList>
    </citation>
    <scope>NUCLEOTIDE SEQUENCE [LARGE SCALE GENOMIC DNA]</scope>
    <source>
        <strain evidence="4 7">Ar-45</strain>
    </source>
</reference>
<dbReference type="GO" id="GO:0004497">
    <property type="term" value="F:monooxygenase activity"/>
    <property type="evidence" value="ECO:0007669"/>
    <property type="project" value="UniProtKB-KW"/>
</dbReference>
<sequence length="401" mass="44524">MAAQDNDVKRRADWSPVDPEALSNPAEVHERLRAEAPVAWSEEWGGFVTLMRHADVCAASRDPETFTATKMTVIPSSPRKGLPRLPLQKDPPDSDRYRKGLNLFFKENRMRRMEPELEALATRLFDRMLETPEDADFGNGFAGPFTQGALCILVGMDLAEADEVGRLSHDYVAAVQVEDLTEAGRLSRLVDQFAIDLVADRIAAPRDPEVDMVSGLMAHEPEGGAFTPEELAGMVRLNLIGGHVVPRNFLCSLAWHMATHPQHAQMLREDPSSERAFLEELLRFYSPNQALVRVATRDTELSGTEIPEGCPVALNFLSANRDEAVFEAPMEFRPDRAPNRHIAFGIGPHMCIGQSLARRQARLTLAQLLRAPGLGLAAEPTWSRWTEYGVASLRLDLRGEA</sequence>
<evidence type="ECO:0000256" key="1">
    <source>
        <dbReference type="ARBA" id="ARBA00010617"/>
    </source>
</evidence>
<dbReference type="Proteomes" id="UP000231655">
    <property type="component" value="Unassembled WGS sequence"/>
</dbReference>
<feature type="region of interest" description="Disordered" evidence="3">
    <location>
        <begin position="74"/>
        <end position="93"/>
    </location>
</feature>
<evidence type="ECO:0000313" key="5">
    <source>
        <dbReference type="EMBL" id="SNY48197.1"/>
    </source>
</evidence>
<dbReference type="PROSITE" id="PS00086">
    <property type="entry name" value="CYTOCHROME_P450"/>
    <property type="match status" value="1"/>
</dbReference>
<evidence type="ECO:0000256" key="2">
    <source>
        <dbReference type="RuleBase" id="RU000461"/>
    </source>
</evidence>
<dbReference type="AlphaFoldDB" id="A0A285IKC0"/>
<dbReference type="EMBL" id="PGTD01000016">
    <property type="protein sequence ID" value="PJE28803.1"/>
    <property type="molecule type" value="Genomic_DNA"/>
</dbReference>
<keyword evidence="2" id="KW-0408">Iron</keyword>
<dbReference type="InterPro" id="IPR017972">
    <property type="entry name" value="Cyt_P450_CS"/>
</dbReference>
<dbReference type="GO" id="GO:0005506">
    <property type="term" value="F:iron ion binding"/>
    <property type="evidence" value="ECO:0007669"/>
    <property type="project" value="InterPro"/>
</dbReference>
<dbReference type="Proteomes" id="UP000231702">
    <property type="component" value="Unassembled WGS sequence"/>
</dbReference>
<dbReference type="PANTHER" id="PTHR46696">
    <property type="entry name" value="P450, PUTATIVE (EUROFUNG)-RELATED"/>
    <property type="match status" value="1"/>
</dbReference>
<dbReference type="PRINTS" id="PR00385">
    <property type="entry name" value="P450"/>
</dbReference>
<name>A0A285IKC0_9RHOB</name>
<organism evidence="5 6">
    <name type="scientific">Pseudooceanicola antarcticus</name>
    <dbReference type="NCBI Taxonomy" id="1247613"/>
    <lineage>
        <taxon>Bacteria</taxon>
        <taxon>Pseudomonadati</taxon>
        <taxon>Pseudomonadota</taxon>
        <taxon>Alphaproteobacteria</taxon>
        <taxon>Rhodobacterales</taxon>
        <taxon>Paracoccaceae</taxon>
        <taxon>Pseudooceanicola</taxon>
    </lineage>
</organism>
<dbReference type="GO" id="GO:0016705">
    <property type="term" value="F:oxidoreductase activity, acting on paired donors, with incorporation or reduction of molecular oxygen"/>
    <property type="evidence" value="ECO:0007669"/>
    <property type="project" value="InterPro"/>
</dbReference>
<dbReference type="RefSeq" id="WP_097145105.1">
    <property type="nucleotide sequence ID" value="NZ_OBEA01000002.1"/>
</dbReference>
<keyword evidence="2" id="KW-0503">Monooxygenase</keyword>
<dbReference type="SUPFAM" id="SSF48264">
    <property type="entry name" value="Cytochrome P450"/>
    <property type="match status" value="1"/>
</dbReference>
<dbReference type="Pfam" id="PF00067">
    <property type="entry name" value="p450"/>
    <property type="match status" value="1"/>
</dbReference>
<gene>
    <name evidence="4" type="ORF">CVM39_10080</name>
    <name evidence="5" type="ORF">SAMN06297129_1353</name>
</gene>
<proteinExistence type="inferred from homology"/>
<evidence type="ECO:0000256" key="3">
    <source>
        <dbReference type="SAM" id="MobiDB-lite"/>
    </source>
</evidence>
<evidence type="ECO:0000313" key="4">
    <source>
        <dbReference type="EMBL" id="PJE28803.1"/>
    </source>
</evidence>
<comment type="similarity">
    <text evidence="1 2">Belongs to the cytochrome P450 family.</text>
</comment>
<keyword evidence="2" id="KW-0479">Metal-binding</keyword>
<keyword evidence="7" id="KW-1185">Reference proteome</keyword>
<dbReference type="Gene3D" id="1.10.630.10">
    <property type="entry name" value="Cytochrome P450"/>
    <property type="match status" value="1"/>
</dbReference>